<accession>A0A7W6K6N1</accession>
<dbReference type="GO" id="GO:0046168">
    <property type="term" value="P:glycerol-3-phosphate catabolic process"/>
    <property type="evidence" value="ECO:0007669"/>
    <property type="project" value="TreeGrafter"/>
</dbReference>
<dbReference type="InterPro" id="IPR031656">
    <property type="entry name" value="DAO_C"/>
</dbReference>
<dbReference type="PANTHER" id="PTHR11985">
    <property type="entry name" value="GLYCEROL-3-PHOSPHATE DEHYDROGENASE"/>
    <property type="match status" value="1"/>
</dbReference>
<evidence type="ECO:0000256" key="5">
    <source>
        <dbReference type="ARBA" id="ARBA00022827"/>
    </source>
</evidence>
<dbReference type="EMBL" id="JACIDU010000016">
    <property type="protein sequence ID" value="MBB4104972.1"/>
    <property type="molecule type" value="Genomic_DNA"/>
</dbReference>
<dbReference type="InterPro" id="IPR036188">
    <property type="entry name" value="FAD/NAD-bd_sf"/>
</dbReference>
<dbReference type="Pfam" id="PF01266">
    <property type="entry name" value="DAO"/>
    <property type="match status" value="1"/>
</dbReference>
<dbReference type="Gene3D" id="3.30.9.10">
    <property type="entry name" value="D-Amino Acid Oxidase, subunit A, domain 2"/>
    <property type="match status" value="1"/>
</dbReference>
<keyword evidence="4" id="KW-0319">Glycerol metabolism</keyword>
<evidence type="ECO:0000256" key="3">
    <source>
        <dbReference type="ARBA" id="ARBA00022630"/>
    </source>
</evidence>
<organism evidence="9 10">
    <name type="scientific">Allorhizobium borbori</name>
    <dbReference type="NCBI Taxonomy" id="485907"/>
    <lineage>
        <taxon>Bacteria</taxon>
        <taxon>Pseudomonadati</taxon>
        <taxon>Pseudomonadota</taxon>
        <taxon>Alphaproteobacteria</taxon>
        <taxon>Hyphomicrobiales</taxon>
        <taxon>Rhizobiaceae</taxon>
        <taxon>Rhizobium/Agrobacterium group</taxon>
        <taxon>Allorhizobium</taxon>
    </lineage>
</organism>
<name>A0A7W6K6N1_9HYPH</name>
<feature type="domain" description="Alpha-glycerophosphate oxidase C-terminal" evidence="8">
    <location>
        <begin position="415"/>
        <end position="536"/>
    </location>
</feature>
<comment type="similarity">
    <text evidence="2">Belongs to the FAD-dependent glycerol-3-phosphate dehydrogenase family.</text>
</comment>
<protein>
    <submittedName>
        <fullName evidence="9">Glycerol-3-phosphate dehydrogenase</fullName>
        <ecNumber evidence="9">1.1.5.3</ecNumber>
    </submittedName>
</protein>
<dbReference type="GO" id="GO:0006071">
    <property type="term" value="P:glycerol metabolic process"/>
    <property type="evidence" value="ECO:0007669"/>
    <property type="project" value="UniProtKB-KW"/>
</dbReference>
<evidence type="ECO:0000259" key="8">
    <source>
        <dbReference type="Pfam" id="PF16901"/>
    </source>
</evidence>
<evidence type="ECO:0000313" key="9">
    <source>
        <dbReference type="EMBL" id="MBB4104972.1"/>
    </source>
</evidence>
<evidence type="ECO:0000313" key="10">
    <source>
        <dbReference type="Proteomes" id="UP000584824"/>
    </source>
</evidence>
<dbReference type="RefSeq" id="WP_183794046.1">
    <property type="nucleotide sequence ID" value="NZ_JACIDU010000016.1"/>
</dbReference>
<proteinExistence type="inferred from homology"/>
<keyword evidence="10" id="KW-1185">Reference proteome</keyword>
<dbReference type="InterPro" id="IPR000447">
    <property type="entry name" value="G3P_DH_FAD-dep"/>
</dbReference>
<evidence type="ECO:0000256" key="2">
    <source>
        <dbReference type="ARBA" id="ARBA00007330"/>
    </source>
</evidence>
<evidence type="ECO:0000256" key="6">
    <source>
        <dbReference type="ARBA" id="ARBA00023002"/>
    </source>
</evidence>
<reference evidence="9 10" key="1">
    <citation type="submission" date="2020-08" db="EMBL/GenBank/DDBJ databases">
        <title>Genomic Encyclopedia of Type Strains, Phase IV (KMG-IV): sequencing the most valuable type-strain genomes for metagenomic binning, comparative biology and taxonomic classification.</title>
        <authorList>
            <person name="Goeker M."/>
        </authorList>
    </citation>
    <scope>NUCLEOTIDE SEQUENCE [LARGE SCALE GENOMIC DNA]</scope>
    <source>
        <strain evidence="9 10">DSM 26385</strain>
    </source>
</reference>
<dbReference type="InterPro" id="IPR006076">
    <property type="entry name" value="FAD-dep_OxRdtase"/>
</dbReference>
<dbReference type="SUPFAM" id="SSF51905">
    <property type="entry name" value="FAD/NAD(P)-binding domain"/>
    <property type="match status" value="1"/>
</dbReference>
<feature type="domain" description="FAD dependent oxidoreductase" evidence="7">
    <location>
        <begin position="18"/>
        <end position="391"/>
    </location>
</feature>
<dbReference type="PANTHER" id="PTHR11985:SF35">
    <property type="entry name" value="ANAEROBIC GLYCEROL-3-PHOSPHATE DEHYDROGENASE SUBUNIT A"/>
    <property type="match status" value="1"/>
</dbReference>
<evidence type="ECO:0000256" key="1">
    <source>
        <dbReference type="ARBA" id="ARBA00001974"/>
    </source>
</evidence>
<dbReference type="PRINTS" id="PR01001">
    <property type="entry name" value="FADG3PDH"/>
</dbReference>
<keyword evidence="6 9" id="KW-0560">Oxidoreductase</keyword>
<keyword evidence="5" id="KW-0274">FAD</keyword>
<keyword evidence="3" id="KW-0285">Flavoprotein</keyword>
<comment type="caution">
    <text evidence="9">The sequence shown here is derived from an EMBL/GenBank/DDBJ whole genome shotgun (WGS) entry which is preliminary data.</text>
</comment>
<sequence length="568" mass="62351">MNIREESLSRIASGAGFDVLIVGGGVNGVAVLRELALNGVSALLVDRADFCRGATSASSRMAHGGLRYLENREFKLVAESARERNLLLKYAPHFTLPLEVVVPLSHYLRGMPGSILRFLGLSNRSGPLSAAGLKGALYLYEFLGRVDKVLPPHRTALHRDAFPKSLAARYRAVISYFDARIRNPEAMVMEMIEDAMQVSENVACLNHVRWTHGVDGFTISDSVSGQTVQVRPKLVVNAAGAWVDQVNQALGLKTAYIRPVKGAHVLVRHEELHRRMNNRAFYFDDGTGRMVICYPLDRTILLGTTEIQVATPDDDTIAASETLYLTGALSGLFDDIEITEKNIVAVTTGIRPLQAGGDASVNRANRDHLIAEDRLGSGQPLLSLIGGKWTTFRAFGEQTCDRILQRLSIVRRADTRRRPYPGAVGIAPGQTGRQEFTRRLAGTFHLASERAEILVARYGAVAERVAAFCDAGTDAPMTSLGDFTQREVRWLIEQRAALFLDDLLLRRTQIVLDGRCTEAVVRDFGALLATVRGLDAAWADQEIVRCLAMPTILPRQTVGTEMQGVRHG</sequence>
<dbReference type="AlphaFoldDB" id="A0A7W6K6N1"/>
<gene>
    <name evidence="9" type="ORF">GGQ66_003555</name>
</gene>
<dbReference type="Proteomes" id="UP000584824">
    <property type="component" value="Unassembled WGS sequence"/>
</dbReference>
<dbReference type="Gene3D" id="3.50.50.60">
    <property type="entry name" value="FAD/NAD(P)-binding domain"/>
    <property type="match status" value="1"/>
</dbReference>
<comment type="cofactor">
    <cofactor evidence="1">
        <name>FAD</name>
        <dbReference type="ChEBI" id="CHEBI:57692"/>
    </cofactor>
</comment>
<evidence type="ECO:0000256" key="4">
    <source>
        <dbReference type="ARBA" id="ARBA00022798"/>
    </source>
</evidence>
<dbReference type="Gene3D" id="1.10.8.870">
    <property type="entry name" value="Alpha-glycerophosphate oxidase, cap domain"/>
    <property type="match status" value="1"/>
</dbReference>
<evidence type="ECO:0000259" key="7">
    <source>
        <dbReference type="Pfam" id="PF01266"/>
    </source>
</evidence>
<dbReference type="Pfam" id="PF16901">
    <property type="entry name" value="DAO_C"/>
    <property type="match status" value="1"/>
</dbReference>
<dbReference type="GO" id="GO:0004368">
    <property type="term" value="F:glycerol-3-phosphate dehydrogenase (quinone) activity"/>
    <property type="evidence" value="ECO:0007669"/>
    <property type="project" value="UniProtKB-EC"/>
</dbReference>
<dbReference type="InterPro" id="IPR038299">
    <property type="entry name" value="DAO_C_sf"/>
</dbReference>
<dbReference type="EC" id="1.1.5.3" evidence="9"/>